<accession>A0A941D089</accession>
<feature type="domain" description="Serine aminopeptidase S33" evidence="1">
    <location>
        <begin position="80"/>
        <end position="313"/>
    </location>
</feature>
<dbReference type="InterPro" id="IPR050228">
    <property type="entry name" value="Carboxylesterase_BioH"/>
</dbReference>
<gene>
    <name evidence="2" type="ORF">JKL49_05935</name>
</gene>
<proteinExistence type="predicted"/>
<dbReference type="Gene3D" id="3.40.50.1820">
    <property type="entry name" value="alpha/beta hydrolase"/>
    <property type="match status" value="1"/>
</dbReference>
<keyword evidence="3" id="KW-1185">Reference proteome</keyword>
<dbReference type="GO" id="GO:0016787">
    <property type="term" value="F:hydrolase activity"/>
    <property type="evidence" value="ECO:0007669"/>
    <property type="project" value="UniProtKB-KW"/>
</dbReference>
<dbReference type="SUPFAM" id="SSF53474">
    <property type="entry name" value="alpha/beta-Hydrolases"/>
    <property type="match status" value="1"/>
</dbReference>
<dbReference type="PANTHER" id="PTHR43194:SF2">
    <property type="entry name" value="PEROXISOMAL MEMBRANE PROTEIN LPX1"/>
    <property type="match status" value="1"/>
</dbReference>
<dbReference type="Pfam" id="PF12146">
    <property type="entry name" value="Hydrolase_4"/>
    <property type="match status" value="1"/>
</dbReference>
<evidence type="ECO:0000259" key="1">
    <source>
        <dbReference type="Pfam" id="PF12146"/>
    </source>
</evidence>
<sequence length="343" mass="35602">MTLKYLPWLLVGLILLPMAVVAILVAFGTAPPPPPMPAVTAVAVAAAARQPQPSLQRFTARDGAPLAYRSYQPPGGSGEVAVLIHGSGGSSADMTILGQALAARGVPAFAPDIRGHGDSGTWGDIGHLGQLEEDLADFVAVIRRPYPRADLVLVGHSSGGGFVLRVAGAPQGRLFQRFILLAPYLGYAAPTSRPASGGWVASYTGRIIGLSILNRFGVHAFDGLPTLAFAGPAVAKPRTWSFRLMQNFAVSQSLGAGDAQGYRADAARAPGPILLLAGDRDEIMYAERYAQAFADLPRPVPITLLPGIGHMSLISDPSAVPTVARAIAGGTGEGLESLHGRTP</sequence>
<dbReference type="RefSeq" id="WP_215338958.1">
    <property type="nucleotide sequence ID" value="NZ_JAGSGD010000001.1"/>
</dbReference>
<name>A0A941D089_9CAUL</name>
<dbReference type="Proteomes" id="UP000622580">
    <property type="component" value="Unassembled WGS sequence"/>
</dbReference>
<dbReference type="EMBL" id="JAGSGD010000001">
    <property type="protein sequence ID" value="MBR7618924.1"/>
    <property type="molecule type" value="Genomic_DNA"/>
</dbReference>
<keyword evidence="2" id="KW-0378">Hydrolase</keyword>
<dbReference type="AlphaFoldDB" id="A0A941D089"/>
<dbReference type="InterPro" id="IPR029058">
    <property type="entry name" value="AB_hydrolase_fold"/>
</dbReference>
<dbReference type="PANTHER" id="PTHR43194">
    <property type="entry name" value="HYDROLASE ALPHA/BETA FOLD FAMILY"/>
    <property type="match status" value="1"/>
</dbReference>
<protein>
    <submittedName>
        <fullName evidence="2">Alpha/beta hydrolase</fullName>
    </submittedName>
</protein>
<reference evidence="2" key="1">
    <citation type="submission" date="2021-04" db="EMBL/GenBank/DDBJ databases">
        <title>Draft genome assembly of strain Phenylobacterium sp. 20VBR1 using MiniION and Illumina platforms.</title>
        <authorList>
            <person name="Thomas F.A."/>
            <person name="Krishnan K.P."/>
            <person name="Sinha R.K."/>
        </authorList>
    </citation>
    <scope>NUCLEOTIDE SEQUENCE</scope>
    <source>
        <strain evidence="2">20VBR1</strain>
    </source>
</reference>
<comment type="caution">
    <text evidence="2">The sequence shown here is derived from an EMBL/GenBank/DDBJ whole genome shotgun (WGS) entry which is preliminary data.</text>
</comment>
<evidence type="ECO:0000313" key="3">
    <source>
        <dbReference type="Proteomes" id="UP000622580"/>
    </source>
</evidence>
<dbReference type="InterPro" id="IPR022742">
    <property type="entry name" value="Hydrolase_4"/>
</dbReference>
<organism evidence="2 3">
    <name type="scientific">Phenylobacterium glaciei</name>
    <dbReference type="NCBI Taxonomy" id="2803784"/>
    <lineage>
        <taxon>Bacteria</taxon>
        <taxon>Pseudomonadati</taxon>
        <taxon>Pseudomonadota</taxon>
        <taxon>Alphaproteobacteria</taxon>
        <taxon>Caulobacterales</taxon>
        <taxon>Caulobacteraceae</taxon>
        <taxon>Phenylobacterium</taxon>
    </lineage>
</organism>
<evidence type="ECO:0000313" key="2">
    <source>
        <dbReference type="EMBL" id="MBR7618924.1"/>
    </source>
</evidence>